<proteinExistence type="predicted"/>
<dbReference type="InParanoid" id="A0A2P6NMH2"/>
<keyword evidence="1" id="KW-0732">Signal</keyword>
<evidence type="ECO:0000313" key="3">
    <source>
        <dbReference type="Proteomes" id="UP000241769"/>
    </source>
</evidence>
<evidence type="ECO:0000256" key="1">
    <source>
        <dbReference type="SAM" id="SignalP"/>
    </source>
</evidence>
<feature type="signal peptide" evidence="1">
    <location>
        <begin position="1"/>
        <end position="18"/>
    </location>
</feature>
<name>A0A2P6NMH2_9EUKA</name>
<gene>
    <name evidence="2" type="ORF">PROFUN_07112</name>
</gene>
<dbReference type="AlphaFoldDB" id="A0A2P6NMH2"/>
<reference evidence="2 3" key="1">
    <citation type="journal article" date="2018" name="Genome Biol. Evol.">
        <title>Multiple Roots of Fruiting Body Formation in Amoebozoa.</title>
        <authorList>
            <person name="Hillmann F."/>
            <person name="Forbes G."/>
            <person name="Novohradska S."/>
            <person name="Ferling I."/>
            <person name="Riege K."/>
            <person name="Groth M."/>
            <person name="Westermann M."/>
            <person name="Marz M."/>
            <person name="Spaller T."/>
            <person name="Winckler T."/>
            <person name="Schaap P."/>
            <person name="Glockner G."/>
        </authorList>
    </citation>
    <scope>NUCLEOTIDE SEQUENCE [LARGE SCALE GENOMIC DNA]</scope>
    <source>
        <strain evidence="2 3">Jena</strain>
    </source>
</reference>
<dbReference type="SUPFAM" id="SSF50939">
    <property type="entry name" value="Sialidases"/>
    <property type="match status" value="1"/>
</dbReference>
<accession>A0A2P6NMH2</accession>
<dbReference type="EMBL" id="MDYQ01000049">
    <property type="protein sequence ID" value="PRP85165.1"/>
    <property type="molecule type" value="Genomic_DNA"/>
</dbReference>
<dbReference type="InterPro" id="IPR036278">
    <property type="entry name" value="Sialidase_sf"/>
</dbReference>
<evidence type="ECO:0000313" key="2">
    <source>
        <dbReference type="EMBL" id="PRP85165.1"/>
    </source>
</evidence>
<keyword evidence="3" id="KW-1185">Reference proteome</keyword>
<feature type="chain" id="PRO_5015110199" evidence="1">
    <location>
        <begin position="19"/>
        <end position="367"/>
    </location>
</feature>
<sequence>MKLLTLLALSIAIQLAHAYPRKPDPRFDGSLSAPVEDDNNLNMIALVAKKGVVVYHSNDTNRDTWNQVYEVPDKYASYVRRSAYWLPSLKSFVLFVEAGSQTNTSLHYSQDGITWVKKGDYASDQSVSEEQLVNAFNQTFVARINYKQQTVETLADDLTWVTKWNFTINSTPCKLETDQEPSCTVTQISSLGPYGVMFVVKNDTARTAYISQNGQDLVEFVFPRETVDDDLYPLAFNYLPTYDRVLFHHKDHYLMDKDMQLKKVNFNTDYSDNSDHSDDLETAEAKFIECDGQMWALGRNDRSGLIPECHLYNSVDGLNWTTIAIPNSNLRRGQIACVDNGRLALAAYNLFFTYGTASQKLGWLVSL</sequence>
<dbReference type="Proteomes" id="UP000241769">
    <property type="component" value="Unassembled WGS sequence"/>
</dbReference>
<comment type="caution">
    <text evidence="2">The sequence shown here is derived from an EMBL/GenBank/DDBJ whole genome shotgun (WGS) entry which is preliminary data.</text>
</comment>
<organism evidence="2 3">
    <name type="scientific">Planoprotostelium fungivorum</name>
    <dbReference type="NCBI Taxonomy" id="1890364"/>
    <lineage>
        <taxon>Eukaryota</taxon>
        <taxon>Amoebozoa</taxon>
        <taxon>Evosea</taxon>
        <taxon>Variosea</taxon>
        <taxon>Cavosteliida</taxon>
        <taxon>Cavosteliaceae</taxon>
        <taxon>Planoprotostelium</taxon>
    </lineage>
</organism>
<protein>
    <submittedName>
        <fullName evidence="2">Uncharacterized protein</fullName>
    </submittedName>
</protein>